<keyword evidence="5 17" id="KW-1003">Cell membrane</keyword>
<keyword evidence="11 17" id="KW-0472">Membrane</keyword>
<keyword evidence="12 17" id="KW-0046">Antibiotic resistance</keyword>
<dbReference type="GO" id="GO:0050380">
    <property type="term" value="F:undecaprenyl-diphosphatase activity"/>
    <property type="evidence" value="ECO:0007669"/>
    <property type="project" value="UniProtKB-UniRule"/>
</dbReference>
<evidence type="ECO:0000313" key="19">
    <source>
        <dbReference type="Proteomes" id="UP000515847"/>
    </source>
</evidence>
<comment type="similarity">
    <text evidence="2 17">Belongs to the UppP family.</text>
</comment>
<evidence type="ECO:0000256" key="12">
    <source>
        <dbReference type="ARBA" id="ARBA00023251"/>
    </source>
</evidence>
<evidence type="ECO:0000256" key="17">
    <source>
        <dbReference type="HAMAP-Rule" id="MF_01006"/>
    </source>
</evidence>
<dbReference type="PANTHER" id="PTHR30622:SF4">
    <property type="entry name" value="UNDECAPRENYL-DIPHOSPHATASE"/>
    <property type="match status" value="1"/>
</dbReference>
<dbReference type="AlphaFoldDB" id="A0A7G6E3N1"/>
<feature type="transmembrane region" description="Helical" evidence="17">
    <location>
        <begin position="178"/>
        <end position="199"/>
    </location>
</feature>
<evidence type="ECO:0000256" key="14">
    <source>
        <dbReference type="ARBA" id="ARBA00032707"/>
    </source>
</evidence>
<dbReference type="GO" id="GO:0008360">
    <property type="term" value="P:regulation of cell shape"/>
    <property type="evidence" value="ECO:0007669"/>
    <property type="project" value="UniProtKB-KW"/>
</dbReference>
<feature type="transmembrane region" description="Helical" evidence="17">
    <location>
        <begin position="50"/>
        <end position="68"/>
    </location>
</feature>
<evidence type="ECO:0000256" key="5">
    <source>
        <dbReference type="ARBA" id="ARBA00022475"/>
    </source>
</evidence>
<proteinExistence type="inferred from homology"/>
<feature type="transmembrane region" description="Helical" evidence="17">
    <location>
        <begin position="75"/>
        <end position="93"/>
    </location>
</feature>
<gene>
    <name evidence="17" type="primary">uppP</name>
    <name evidence="18" type="ORF">BR63_10440</name>
</gene>
<dbReference type="PANTHER" id="PTHR30622">
    <property type="entry name" value="UNDECAPRENYL-DIPHOSPHATASE"/>
    <property type="match status" value="1"/>
</dbReference>
<evidence type="ECO:0000256" key="13">
    <source>
        <dbReference type="ARBA" id="ARBA00023316"/>
    </source>
</evidence>
<keyword evidence="8 17" id="KW-0133">Cell shape</keyword>
<dbReference type="GO" id="GO:0009252">
    <property type="term" value="P:peptidoglycan biosynthetic process"/>
    <property type="evidence" value="ECO:0007669"/>
    <property type="project" value="UniProtKB-KW"/>
</dbReference>
<dbReference type="HAMAP" id="MF_01006">
    <property type="entry name" value="Undec_diphosphatase"/>
    <property type="match status" value="1"/>
</dbReference>
<feature type="transmembrane region" description="Helical" evidence="17">
    <location>
        <begin position="7"/>
        <end position="30"/>
    </location>
</feature>
<feature type="transmembrane region" description="Helical" evidence="17">
    <location>
        <begin position="105"/>
        <end position="121"/>
    </location>
</feature>
<keyword evidence="7 17" id="KW-0378">Hydrolase</keyword>
<keyword evidence="19" id="KW-1185">Reference proteome</keyword>
<comment type="miscellaneous">
    <text evidence="17">Bacitracin is thought to be involved in the inhibition of peptidoglycan synthesis by sequestering undecaprenyl diphosphate, thereby reducing the pool of lipid carrier available.</text>
</comment>
<evidence type="ECO:0000256" key="1">
    <source>
        <dbReference type="ARBA" id="ARBA00004651"/>
    </source>
</evidence>
<dbReference type="GO" id="GO:0005886">
    <property type="term" value="C:plasma membrane"/>
    <property type="evidence" value="ECO:0007669"/>
    <property type="project" value="UniProtKB-SubCell"/>
</dbReference>
<evidence type="ECO:0000256" key="7">
    <source>
        <dbReference type="ARBA" id="ARBA00022801"/>
    </source>
</evidence>
<keyword evidence="10 17" id="KW-1133">Transmembrane helix</keyword>
<keyword evidence="9 17" id="KW-0573">Peptidoglycan synthesis</keyword>
<evidence type="ECO:0000313" key="18">
    <source>
        <dbReference type="EMBL" id="QNB46685.1"/>
    </source>
</evidence>
<evidence type="ECO:0000256" key="10">
    <source>
        <dbReference type="ARBA" id="ARBA00022989"/>
    </source>
</evidence>
<comment type="function">
    <text evidence="17">Catalyzes the dephosphorylation of undecaprenyl diphosphate (UPP). Confers resistance to bacitracin.</text>
</comment>
<dbReference type="EMBL" id="CP045798">
    <property type="protein sequence ID" value="QNB46685.1"/>
    <property type="molecule type" value="Genomic_DNA"/>
</dbReference>
<evidence type="ECO:0000256" key="11">
    <source>
        <dbReference type="ARBA" id="ARBA00023136"/>
    </source>
</evidence>
<protein>
    <recommendedName>
        <fullName evidence="4 17">Undecaprenyl-diphosphatase</fullName>
        <ecNumber evidence="3 17">3.6.1.27</ecNumber>
    </recommendedName>
    <alternativeName>
        <fullName evidence="15 17">Bacitracin resistance protein</fullName>
    </alternativeName>
    <alternativeName>
        <fullName evidence="14 17">Undecaprenyl pyrophosphate phosphatase</fullName>
    </alternativeName>
</protein>
<dbReference type="EC" id="3.6.1.27" evidence="3 17"/>
<feature type="transmembrane region" description="Helical" evidence="17">
    <location>
        <begin position="238"/>
        <end position="258"/>
    </location>
</feature>
<evidence type="ECO:0000256" key="6">
    <source>
        <dbReference type="ARBA" id="ARBA00022692"/>
    </source>
</evidence>
<evidence type="ECO:0000256" key="2">
    <source>
        <dbReference type="ARBA" id="ARBA00010621"/>
    </source>
</evidence>
<name>A0A7G6E3N1_THEFR</name>
<dbReference type="Proteomes" id="UP000515847">
    <property type="component" value="Chromosome"/>
</dbReference>
<comment type="subcellular location">
    <subcellularLocation>
        <location evidence="1 17">Cell membrane</location>
        <topology evidence="1 17">Multi-pass membrane protein</topology>
    </subcellularLocation>
</comment>
<keyword evidence="6 17" id="KW-0812">Transmembrane</keyword>
<evidence type="ECO:0000256" key="9">
    <source>
        <dbReference type="ARBA" id="ARBA00022984"/>
    </source>
</evidence>
<keyword evidence="13 17" id="KW-0961">Cell wall biogenesis/degradation</keyword>
<organism evidence="18 19">
    <name type="scientific">Thermanaerosceptrum fracticalcis</name>
    <dbReference type="NCBI Taxonomy" id="1712410"/>
    <lineage>
        <taxon>Bacteria</taxon>
        <taxon>Bacillati</taxon>
        <taxon>Bacillota</taxon>
        <taxon>Clostridia</taxon>
        <taxon>Eubacteriales</taxon>
        <taxon>Peptococcaceae</taxon>
        <taxon>Thermanaerosceptrum</taxon>
    </lineage>
</organism>
<dbReference type="GO" id="GO:0046677">
    <property type="term" value="P:response to antibiotic"/>
    <property type="evidence" value="ECO:0007669"/>
    <property type="project" value="UniProtKB-UniRule"/>
</dbReference>
<dbReference type="RefSeq" id="WP_034420048.1">
    <property type="nucleotide sequence ID" value="NZ_CP045798.1"/>
</dbReference>
<dbReference type="OrthoDB" id="9808289at2"/>
<accession>A0A7G6E3N1</accession>
<dbReference type="GO" id="GO:0071555">
    <property type="term" value="P:cell wall organization"/>
    <property type="evidence" value="ECO:0007669"/>
    <property type="project" value="UniProtKB-KW"/>
</dbReference>
<evidence type="ECO:0000256" key="15">
    <source>
        <dbReference type="ARBA" id="ARBA00032932"/>
    </source>
</evidence>
<reference evidence="18 19" key="1">
    <citation type="journal article" date="2019" name="Front. Microbiol.">
        <title>Thermoanaerosceptrum fracticalcis gen. nov. sp. nov., a Novel Fumarate-Fermenting Microorganism From a Deep Fractured Carbonate Aquifer of the US Great Basin.</title>
        <authorList>
            <person name="Hamilton-Brehm S.D."/>
            <person name="Stewart L.E."/>
            <person name="Zavarin M."/>
            <person name="Caldwell M."/>
            <person name="Lawson P.A."/>
            <person name="Onstott T.C."/>
            <person name="Grzymski J."/>
            <person name="Neveux I."/>
            <person name="Lollar B.S."/>
            <person name="Russell C.E."/>
            <person name="Moser D.P."/>
        </authorList>
    </citation>
    <scope>NUCLEOTIDE SEQUENCE [LARGE SCALE GENOMIC DNA]</scope>
    <source>
        <strain evidence="18 19">DRI-13</strain>
    </source>
</reference>
<feature type="transmembrane region" description="Helical" evidence="17">
    <location>
        <begin position="205"/>
        <end position="226"/>
    </location>
</feature>
<evidence type="ECO:0000256" key="16">
    <source>
        <dbReference type="ARBA" id="ARBA00047594"/>
    </source>
</evidence>
<comment type="catalytic activity">
    <reaction evidence="16 17">
        <text>di-trans,octa-cis-undecaprenyl diphosphate + H2O = di-trans,octa-cis-undecaprenyl phosphate + phosphate + H(+)</text>
        <dbReference type="Rhea" id="RHEA:28094"/>
        <dbReference type="ChEBI" id="CHEBI:15377"/>
        <dbReference type="ChEBI" id="CHEBI:15378"/>
        <dbReference type="ChEBI" id="CHEBI:43474"/>
        <dbReference type="ChEBI" id="CHEBI:58405"/>
        <dbReference type="ChEBI" id="CHEBI:60392"/>
        <dbReference type="EC" id="3.6.1.27"/>
    </reaction>
</comment>
<evidence type="ECO:0000256" key="8">
    <source>
        <dbReference type="ARBA" id="ARBA00022960"/>
    </source>
</evidence>
<evidence type="ECO:0000256" key="4">
    <source>
        <dbReference type="ARBA" id="ARBA00021581"/>
    </source>
</evidence>
<sequence>MEEILKALILGIIQGLTEFLPVSSTGHLLLGRKLLNLSEAGLFLDTMLHLGTFLAVVAVFWEDILYMIKHPFSRLTLLVIAGTIPTAVIGLAFEDFFEEISKTGVTVGWEFLVTGTILWIADNLKKRGYKDIDEITYKDALVMGTLQGAAILPAISRSGLTISGALFQGIDKKAAARFSFLLSLPAILGAVVLQSVKLFKGQVEAISMGALAAGTLAAAVAGYIAVRWMLAIIQRGSLKVFSIYVWILGIGILIAQFLGKF</sequence>
<dbReference type="Pfam" id="PF02673">
    <property type="entry name" value="BacA"/>
    <property type="match status" value="1"/>
</dbReference>
<dbReference type="InterPro" id="IPR003824">
    <property type="entry name" value="UppP"/>
</dbReference>
<evidence type="ECO:0000256" key="3">
    <source>
        <dbReference type="ARBA" id="ARBA00012374"/>
    </source>
</evidence>
<dbReference type="KEGG" id="tfr:BR63_10440"/>